<evidence type="ECO:0000256" key="8">
    <source>
        <dbReference type="ARBA" id="ARBA00023136"/>
    </source>
</evidence>
<dbReference type="GO" id="GO:0008250">
    <property type="term" value="C:oligosaccharyltransferase complex"/>
    <property type="evidence" value="ECO:0007669"/>
    <property type="project" value="TreeGrafter"/>
</dbReference>
<evidence type="ECO:0000256" key="3">
    <source>
        <dbReference type="ARBA" id="ARBA00009561"/>
    </source>
</evidence>
<evidence type="ECO:0000256" key="7">
    <source>
        <dbReference type="ARBA" id="ARBA00022989"/>
    </source>
</evidence>
<feature type="transmembrane region" description="Helical" evidence="9">
    <location>
        <begin position="132"/>
        <end position="154"/>
    </location>
</feature>
<feature type="transmembrane region" description="Helical" evidence="9">
    <location>
        <begin position="160"/>
        <end position="178"/>
    </location>
</feature>
<accession>A0A4P9Z1Q0</accession>
<name>A0A4P9Z1Q0_9FUNG</name>
<sequence>MARRLSLPPRGGRDRPLTEELQQLADQAPDNIVALDDKTFPKFLEQGHEYAALVPEYQLTASSWRKMGAPLPLYFIHYDINAAPAALFFHPTLGPNATKADPLAEDIVDFIENATGVEVTLYRPIDWKKHGMNAAIVIGFLVALRFSSHYVWAVLSNTRVWSAISLVFLLIMMSGLMWNQIRMPPYHGGSAQQPEYIAPGFQQQYVAETQIVALLYAGCAFATVSLVTRVPAIKDSMLQNVVALVWTMLLVIIYSLLLRLFRVKNGSYPFKLLF</sequence>
<protein>
    <submittedName>
        <fullName evidence="10">Uncharacterized protein</fullName>
    </submittedName>
</protein>
<dbReference type="Proteomes" id="UP000278143">
    <property type="component" value="Unassembled WGS sequence"/>
</dbReference>
<organism evidence="10 11">
    <name type="scientific">Syncephalis pseudoplumigaleata</name>
    <dbReference type="NCBI Taxonomy" id="1712513"/>
    <lineage>
        <taxon>Eukaryota</taxon>
        <taxon>Fungi</taxon>
        <taxon>Fungi incertae sedis</taxon>
        <taxon>Zoopagomycota</taxon>
        <taxon>Zoopagomycotina</taxon>
        <taxon>Zoopagomycetes</taxon>
        <taxon>Zoopagales</taxon>
        <taxon>Piptocephalidaceae</taxon>
        <taxon>Syncephalis</taxon>
    </lineage>
</organism>
<keyword evidence="5" id="KW-0732">Signal</keyword>
<dbReference type="PANTHER" id="PTHR12692:SF0">
    <property type="entry name" value="GH11935P"/>
    <property type="match status" value="1"/>
</dbReference>
<dbReference type="EMBL" id="KZ989430">
    <property type="protein sequence ID" value="RKP26417.1"/>
    <property type="molecule type" value="Genomic_DNA"/>
</dbReference>
<feature type="transmembrane region" description="Helical" evidence="9">
    <location>
        <begin position="238"/>
        <end position="261"/>
    </location>
</feature>
<gene>
    <name evidence="10" type="ORF">SYNPS1DRAFT_21819</name>
</gene>
<comment type="similarity">
    <text evidence="3">Belongs to the OST3/OST6 family.</text>
</comment>
<comment type="subcellular location">
    <subcellularLocation>
        <location evidence="2">Endoplasmic reticulum membrane</location>
        <topology evidence="2">Multi-pass membrane protein</topology>
    </subcellularLocation>
</comment>
<dbReference type="GO" id="GO:0018279">
    <property type="term" value="P:protein N-linked glycosylation via asparagine"/>
    <property type="evidence" value="ECO:0007669"/>
    <property type="project" value="TreeGrafter"/>
</dbReference>
<evidence type="ECO:0000256" key="1">
    <source>
        <dbReference type="ARBA" id="ARBA00002791"/>
    </source>
</evidence>
<evidence type="ECO:0000313" key="11">
    <source>
        <dbReference type="Proteomes" id="UP000278143"/>
    </source>
</evidence>
<evidence type="ECO:0000256" key="4">
    <source>
        <dbReference type="ARBA" id="ARBA00022692"/>
    </source>
</evidence>
<proteinExistence type="inferred from homology"/>
<keyword evidence="6" id="KW-0256">Endoplasmic reticulum</keyword>
<evidence type="ECO:0000256" key="9">
    <source>
        <dbReference type="SAM" id="Phobius"/>
    </source>
</evidence>
<evidence type="ECO:0000256" key="5">
    <source>
        <dbReference type="ARBA" id="ARBA00022729"/>
    </source>
</evidence>
<dbReference type="AlphaFoldDB" id="A0A4P9Z1Q0"/>
<keyword evidence="4 9" id="KW-0812">Transmembrane</keyword>
<dbReference type="Pfam" id="PF04756">
    <property type="entry name" value="OST3_OST6"/>
    <property type="match status" value="1"/>
</dbReference>
<evidence type="ECO:0000313" key="10">
    <source>
        <dbReference type="EMBL" id="RKP26417.1"/>
    </source>
</evidence>
<comment type="function">
    <text evidence="1">Subunit of the oligosaccharyl transferase (OST) complex that catalyzes the initial transfer of a defined glycan (Glc(3)Man(9)GlcNAc(2) in eukaryotes) from the lipid carrier dolichol-pyrophosphate to an asparagine residue within an Asn-X-Ser/Thr consensus motif in nascent polypeptide chains, the first step in protein N-glycosylation. N-glycosylation occurs cotranslationally and the complex associates with the Sec61 complex at the channel-forming translocon complex that mediates protein translocation across the endoplasmic reticulum (ER). All subunits are required for a maximal enzyme activity.</text>
</comment>
<keyword evidence="7 9" id="KW-1133">Transmembrane helix</keyword>
<keyword evidence="8 9" id="KW-0472">Membrane</keyword>
<evidence type="ECO:0000256" key="2">
    <source>
        <dbReference type="ARBA" id="ARBA00004477"/>
    </source>
</evidence>
<feature type="transmembrane region" description="Helical" evidence="9">
    <location>
        <begin position="211"/>
        <end position="232"/>
    </location>
</feature>
<dbReference type="PANTHER" id="PTHR12692">
    <property type="entry name" value="DOLICHYL-DIPHOSPHOOLIGOSACCHARIDE--PROTEIN GLYCOSYLTRANSFERASE-RELATED"/>
    <property type="match status" value="1"/>
</dbReference>
<dbReference type="InterPro" id="IPR021149">
    <property type="entry name" value="OligosaccharylTrfase_OST3/OST6"/>
</dbReference>
<evidence type="ECO:0000256" key="6">
    <source>
        <dbReference type="ARBA" id="ARBA00022824"/>
    </source>
</evidence>
<keyword evidence="11" id="KW-1185">Reference proteome</keyword>
<reference evidence="11" key="1">
    <citation type="journal article" date="2018" name="Nat. Microbiol.">
        <title>Leveraging single-cell genomics to expand the fungal tree of life.</title>
        <authorList>
            <person name="Ahrendt S.R."/>
            <person name="Quandt C.A."/>
            <person name="Ciobanu D."/>
            <person name="Clum A."/>
            <person name="Salamov A."/>
            <person name="Andreopoulos B."/>
            <person name="Cheng J.F."/>
            <person name="Woyke T."/>
            <person name="Pelin A."/>
            <person name="Henrissat B."/>
            <person name="Reynolds N.K."/>
            <person name="Benny G.L."/>
            <person name="Smith M.E."/>
            <person name="James T.Y."/>
            <person name="Grigoriev I.V."/>
        </authorList>
    </citation>
    <scope>NUCLEOTIDE SEQUENCE [LARGE SCALE GENOMIC DNA]</scope>
    <source>
        <strain evidence="11">Benny S71-1</strain>
    </source>
</reference>
<dbReference type="OrthoDB" id="67566at2759"/>